<protein>
    <submittedName>
        <fullName evidence="3">Polyphosphate:AMP phosphotransferase</fullName>
    </submittedName>
</protein>
<dbReference type="EMBL" id="JAGGKC010000016">
    <property type="protein sequence ID" value="MBP1919536.1"/>
    <property type="molecule type" value="Genomic_DNA"/>
</dbReference>
<feature type="domain" description="Polyphosphate kinase-2-related" evidence="2">
    <location>
        <begin position="10"/>
        <end position="228"/>
    </location>
</feature>
<dbReference type="RefSeq" id="WP_209459737.1">
    <property type="nucleotide sequence ID" value="NZ_JAGGKC010000016.1"/>
</dbReference>
<organism evidence="3 4">
    <name type="scientific">Youngiibacter multivorans</name>
    <dbReference type="NCBI Taxonomy" id="937251"/>
    <lineage>
        <taxon>Bacteria</taxon>
        <taxon>Bacillati</taxon>
        <taxon>Bacillota</taxon>
        <taxon>Clostridia</taxon>
        <taxon>Eubacteriales</taxon>
        <taxon>Clostridiaceae</taxon>
        <taxon>Youngiibacter</taxon>
    </lineage>
</organism>
<evidence type="ECO:0000256" key="1">
    <source>
        <dbReference type="SAM" id="Coils"/>
    </source>
</evidence>
<dbReference type="InterPro" id="IPR022488">
    <property type="entry name" value="PPK2-related"/>
</dbReference>
<accession>A0ABS4G4T3</accession>
<sequence length="492" mass="58499">MSAISTIDFKELKKEKDELVVRAGYLQRLIMAKKIPVMIVFEGVHASGKGRLSNELLLALDARYTDFYATHKPTEDELRRPLLWQYSVNAPTYGNINIYYRSWYSLYIALINQKFELNRYTDKKSLVKEIRDFEKTLIDDGTVLIKFYLNISKEKQMEHIRKMRENPRTMWRAQEYDAENDERYEQEMKKLLKDGNHSEAPWHHIEYDVRERAVNEMLRTVTSVLEKAIAEHDRKSSELKERDGKFKGPKDGALDGFDKCITIEKKEYREKLENLQQRMREVQYTLYQKKVPLFVVYEGWDAGGKGGNIKRLVEPLDPTMYIVNTTAAPNESERNHNYLWRFWTTIPKSGHISIYDRSWYGRLMVERVEGFATNQEWSRAYQEINDFEESQTNFGAIVIKLFLYISKEEQLTRFEDRQSDPNKVWKITDEDWRNREKWDIYVEAVNDMIEKTDKKNAPWIVINGNDKRYARVKALETIVEICEKKLYEKSGK</sequence>
<keyword evidence="1" id="KW-0175">Coiled coil</keyword>
<keyword evidence="4" id="KW-1185">Reference proteome</keyword>
<feature type="coiled-coil region" evidence="1">
    <location>
        <begin position="258"/>
        <end position="285"/>
    </location>
</feature>
<comment type="caution">
    <text evidence="3">The sequence shown here is derived from an EMBL/GenBank/DDBJ whole genome shotgun (WGS) entry which is preliminary data.</text>
</comment>
<evidence type="ECO:0000259" key="2">
    <source>
        <dbReference type="Pfam" id="PF03976"/>
    </source>
</evidence>
<reference evidence="3 4" key="1">
    <citation type="submission" date="2021-03" db="EMBL/GenBank/DDBJ databases">
        <title>Genomic Encyclopedia of Type Strains, Phase IV (KMG-IV): sequencing the most valuable type-strain genomes for metagenomic binning, comparative biology and taxonomic classification.</title>
        <authorList>
            <person name="Goeker M."/>
        </authorList>
    </citation>
    <scope>NUCLEOTIDE SEQUENCE [LARGE SCALE GENOMIC DNA]</scope>
    <source>
        <strain evidence="3 4">DSM 6139</strain>
    </source>
</reference>
<name>A0ABS4G4T3_9CLOT</name>
<evidence type="ECO:0000313" key="4">
    <source>
        <dbReference type="Proteomes" id="UP001519271"/>
    </source>
</evidence>
<dbReference type="InterPro" id="IPR027417">
    <property type="entry name" value="P-loop_NTPase"/>
</dbReference>
<evidence type="ECO:0000313" key="3">
    <source>
        <dbReference type="EMBL" id="MBP1919536.1"/>
    </source>
</evidence>
<dbReference type="PANTHER" id="PTHR34383">
    <property type="entry name" value="POLYPHOSPHATE:AMP PHOSPHOTRANSFERASE-RELATED"/>
    <property type="match status" value="1"/>
</dbReference>
<dbReference type="Gene3D" id="3.40.50.300">
    <property type="entry name" value="P-loop containing nucleotide triphosphate hydrolases"/>
    <property type="match status" value="2"/>
</dbReference>
<dbReference type="PANTHER" id="PTHR34383:SF3">
    <property type="entry name" value="POLYPHOSPHATE:AMP PHOSPHOTRANSFERASE"/>
    <property type="match status" value="1"/>
</dbReference>
<dbReference type="Pfam" id="PF03976">
    <property type="entry name" value="PPK2"/>
    <property type="match status" value="2"/>
</dbReference>
<gene>
    <name evidence="3" type="ORF">J2Z34_002025</name>
</gene>
<feature type="domain" description="Polyphosphate kinase-2-related" evidence="2">
    <location>
        <begin position="263"/>
        <end position="485"/>
    </location>
</feature>
<proteinExistence type="predicted"/>
<dbReference type="Proteomes" id="UP001519271">
    <property type="component" value="Unassembled WGS sequence"/>
</dbReference>
<dbReference type="SUPFAM" id="SSF52540">
    <property type="entry name" value="P-loop containing nucleoside triphosphate hydrolases"/>
    <property type="match status" value="2"/>
</dbReference>